<accession>A0ABR3EPA8</accession>
<proteinExistence type="predicted"/>
<name>A0ABR3EPA8_9AGAR</name>
<keyword evidence="2" id="KW-1185">Reference proteome</keyword>
<organism evidence="1 2">
    <name type="scientific">Marasmius crinis-equi</name>
    <dbReference type="NCBI Taxonomy" id="585013"/>
    <lineage>
        <taxon>Eukaryota</taxon>
        <taxon>Fungi</taxon>
        <taxon>Dikarya</taxon>
        <taxon>Basidiomycota</taxon>
        <taxon>Agaricomycotina</taxon>
        <taxon>Agaricomycetes</taxon>
        <taxon>Agaricomycetidae</taxon>
        <taxon>Agaricales</taxon>
        <taxon>Marasmiineae</taxon>
        <taxon>Marasmiaceae</taxon>
        <taxon>Marasmius</taxon>
    </lineage>
</organism>
<comment type="caution">
    <text evidence="1">The sequence shown here is derived from an EMBL/GenBank/DDBJ whole genome shotgun (WGS) entry which is preliminary data.</text>
</comment>
<dbReference type="Proteomes" id="UP001465976">
    <property type="component" value="Unassembled WGS sequence"/>
</dbReference>
<sequence length="376" mass="43314">METADGPAIAATSGLVGHSGKFGCRLYCELPGRRRHEDSHYYPALLKPLDYHEEGCLHPDVTPDDLIRFNSNTAQRYHDNLKLLLKARNPTQYNKQRVDTSIVKQTILLGLPSRPDVPNLFVLDAMHWSAINKPDEFFALWRATINVYPPDSRDSWDWAVLEGKKWDRHGKTVDLSRKFIPPPWGTPRDPTKKLQTKYKAIKKLMYLYGLAPPLLHNILPKRYWLHFCKYITGSKLLLGWKVAPEDLIKGNWLMLEALFEFEELYIQPHPEQIHFARQSTHIDDHVTKEIVCYSPPACYSQWTTENAIENLEREQNQHQNPFMNIAQQAVPRVQVNTITALYPEKLPSQTQDAQLPRGSEEVGNGYALLRPLDSTS</sequence>
<protein>
    <submittedName>
        <fullName evidence="1">Uncharacterized protein</fullName>
    </submittedName>
</protein>
<reference evidence="1 2" key="1">
    <citation type="submission" date="2024-02" db="EMBL/GenBank/DDBJ databases">
        <title>A draft genome for the cacao thread blight pathogen Marasmius crinis-equi.</title>
        <authorList>
            <person name="Cohen S.P."/>
            <person name="Baruah I.K."/>
            <person name="Amoako-Attah I."/>
            <person name="Bukari Y."/>
            <person name="Meinhardt L.W."/>
            <person name="Bailey B.A."/>
        </authorList>
    </citation>
    <scope>NUCLEOTIDE SEQUENCE [LARGE SCALE GENOMIC DNA]</scope>
    <source>
        <strain evidence="1 2">GH-76</strain>
    </source>
</reference>
<gene>
    <name evidence="1" type="ORF">V5O48_017319</name>
</gene>
<evidence type="ECO:0000313" key="1">
    <source>
        <dbReference type="EMBL" id="KAL0564720.1"/>
    </source>
</evidence>
<dbReference type="EMBL" id="JBAHYK010002615">
    <property type="protein sequence ID" value="KAL0564720.1"/>
    <property type="molecule type" value="Genomic_DNA"/>
</dbReference>
<evidence type="ECO:0000313" key="2">
    <source>
        <dbReference type="Proteomes" id="UP001465976"/>
    </source>
</evidence>